<feature type="coiled-coil region" evidence="1">
    <location>
        <begin position="62"/>
        <end position="89"/>
    </location>
</feature>
<comment type="caution">
    <text evidence="2">The sequence shown here is derived from an EMBL/GenBank/DDBJ whole genome shotgun (WGS) entry which is preliminary data.</text>
</comment>
<protein>
    <submittedName>
        <fullName evidence="2">Uncharacterized protein</fullName>
    </submittedName>
</protein>
<evidence type="ECO:0000313" key="2">
    <source>
        <dbReference type="EMBL" id="TMW91815.1"/>
    </source>
</evidence>
<dbReference type="EMBL" id="RXGB01003558">
    <property type="protein sequence ID" value="TMW91815.1"/>
    <property type="molecule type" value="Genomic_DNA"/>
</dbReference>
<evidence type="ECO:0000256" key="1">
    <source>
        <dbReference type="SAM" id="Coils"/>
    </source>
</evidence>
<keyword evidence="1" id="KW-0175">Coiled coil</keyword>
<gene>
    <name evidence="2" type="ORF">EJD97_013851</name>
</gene>
<dbReference type="AlphaFoldDB" id="A0A6N2BAA7"/>
<sequence length="164" mass="19278">MDKGKNIQMELNGEELQRKIEQITWKIQEANEEGLKVDMATAIYKATTVMLDEDLESQMKRKKDDEIDIEDFREKLDKLRLKELTMEMEEFASMRERMAALRKKMKAFHSNMIDKHWKMVLKYPIYEQGANSGPDNAYPEATEKDDEEEIVYKPPFLGHLKGGD</sequence>
<accession>A0A6N2BAA7</accession>
<organism evidence="2">
    <name type="scientific">Solanum chilense</name>
    <name type="common">Tomato</name>
    <name type="synonym">Lycopersicon chilense</name>
    <dbReference type="NCBI Taxonomy" id="4083"/>
    <lineage>
        <taxon>Eukaryota</taxon>
        <taxon>Viridiplantae</taxon>
        <taxon>Streptophyta</taxon>
        <taxon>Embryophyta</taxon>
        <taxon>Tracheophyta</taxon>
        <taxon>Spermatophyta</taxon>
        <taxon>Magnoliopsida</taxon>
        <taxon>eudicotyledons</taxon>
        <taxon>Gunneridae</taxon>
        <taxon>Pentapetalae</taxon>
        <taxon>asterids</taxon>
        <taxon>lamiids</taxon>
        <taxon>Solanales</taxon>
        <taxon>Solanaceae</taxon>
        <taxon>Solanoideae</taxon>
        <taxon>Solaneae</taxon>
        <taxon>Solanum</taxon>
        <taxon>Solanum subgen. Lycopersicon</taxon>
    </lineage>
</organism>
<reference evidence="2" key="1">
    <citation type="submission" date="2019-05" db="EMBL/GenBank/DDBJ databases">
        <title>The de novo reference genome and transcriptome assemblies of the wild tomato species Solanum chilense.</title>
        <authorList>
            <person name="Stam R."/>
            <person name="Nosenko T."/>
            <person name="Hoerger A.C."/>
            <person name="Stephan W."/>
            <person name="Seidel M.A."/>
            <person name="Kuhn J.M.M."/>
            <person name="Haberer G."/>
            <person name="Tellier A."/>
        </authorList>
    </citation>
    <scope>NUCLEOTIDE SEQUENCE</scope>
    <source>
        <tissue evidence="2">Mature leaves</tissue>
    </source>
</reference>
<proteinExistence type="predicted"/>
<name>A0A6N2BAA7_SOLCI</name>